<feature type="signal peptide" evidence="4">
    <location>
        <begin position="1"/>
        <end position="23"/>
    </location>
</feature>
<name>A0A182QLW0_9DIPT</name>
<dbReference type="InterPro" id="IPR032675">
    <property type="entry name" value="LRR_dom_sf"/>
</dbReference>
<organism evidence="5 6">
    <name type="scientific">Anopheles farauti</name>
    <dbReference type="NCBI Taxonomy" id="69004"/>
    <lineage>
        <taxon>Eukaryota</taxon>
        <taxon>Metazoa</taxon>
        <taxon>Ecdysozoa</taxon>
        <taxon>Arthropoda</taxon>
        <taxon>Hexapoda</taxon>
        <taxon>Insecta</taxon>
        <taxon>Pterygota</taxon>
        <taxon>Neoptera</taxon>
        <taxon>Endopterygota</taxon>
        <taxon>Diptera</taxon>
        <taxon>Nematocera</taxon>
        <taxon>Culicoidea</taxon>
        <taxon>Culicidae</taxon>
        <taxon>Anophelinae</taxon>
        <taxon>Anopheles</taxon>
    </lineage>
</organism>
<dbReference type="InterPro" id="IPR001611">
    <property type="entry name" value="Leu-rich_rpt"/>
</dbReference>
<evidence type="ECO:0000256" key="4">
    <source>
        <dbReference type="SAM" id="SignalP"/>
    </source>
</evidence>
<dbReference type="PROSITE" id="PS51450">
    <property type="entry name" value="LRR"/>
    <property type="match status" value="1"/>
</dbReference>
<dbReference type="Proteomes" id="UP000075886">
    <property type="component" value="Unassembled WGS sequence"/>
</dbReference>
<dbReference type="PANTHER" id="PTHR24373">
    <property type="entry name" value="SLIT RELATED LEUCINE-RICH REPEAT NEURONAL PROTEIN"/>
    <property type="match status" value="1"/>
</dbReference>
<dbReference type="SUPFAM" id="SSF52058">
    <property type="entry name" value="L domain-like"/>
    <property type="match status" value="1"/>
</dbReference>
<dbReference type="InterPro" id="IPR003591">
    <property type="entry name" value="Leu-rich_rpt_typical-subtyp"/>
</dbReference>
<dbReference type="STRING" id="69004.A0A182QLW0"/>
<dbReference type="InterPro" id="IPR050328">
    <property type="entry name" value="Dev_Immune_Receptor"/>
</dbReference>
<dbReference type="PANTHER" id="PTHR24373:SF275">
    <property type="entry name" value="TIR DOMAIN-CONTAINING PROTEIN"/>
    <property type="match status" value="1"/>
</dbReference>
<dbReference type="Gene3D" id="3.80.10.10">
    <property type="entry name" value="Ribonuclease Inhibitor"/>
    <property type="match status" value="1"/>
</dbReference>
<protein>
    <recommendedName>
        <fullName evidence="7">Leucine rich immune protein (Coil-less)</fullName>
    </recommendedName>
</protein>
<evidence type="ECO:0000256" key="2">
    <source>
        <dbReference type="ARBA" id="ARBA00022729"/>
    </source>
</evidence>
<dbReference type="EMBL" id="AXCN02001813">
    <property type="status" value="NOT_ANNOTATED_CDS"/>
    <property type="molecule type" value="Genomic_DNA"/>
</dbReference>
<evidence type="ECO:0008006" key="7">
    <source>
        <dbReference type="Google" id="ProtNLM"/>
    </source>
</evidence>
<dbReference type="SMART" id="SM00369">
    <property type="entry name" value="LRR_TYP"/>
    <property type="match status" value="3"/>
</dbReference>
<dbReference type="VEuPathDB" id="VectorBase:AFAF012820"/>
<dbReference type="EnsemblMetazoa" id="AFAF012820-RA">
    <property type="protein sequence ID" value="AFAF012820-PA"/>
    <property type="gene ID" value="AFAF012820"/>
</dbReference>
<reference evidence="5" key="2">
    <citation type="submission" date="2020-05" db="UniProtKB">
        <authorList>
            <consortium name="EnsemblMetazoa"/>
        </authorList>
    </citation>
    <scope>IDENTIFICATION</scope>
    <source>
        <strain evidence="5">FAR1</strain>
    </source>
</reference>
<keyword evidence="3" id="KW-0677">Repeat</keyword>
<proteinExistence type="predicted"/>
<reference evidence="6" key="1">
    <citation type="submission" date="2014-01" db="EMBL/GenBank/DDBJ databases">
        <title>The Genome Sequence of Anopheles farauti FAR1 (V2).</title>
        <authorList>
            <consortium name="The Broad Institute Genomics Platform"/>
            <person name="Neafsey D.E."/>
            <person name="Besansky N."/>
            <person name="Howell P."/>
            <person name="Walton C."/>
            <person name="Young S.K."/>
            <person name="Zeng Q."/>
            <person name="Gargeya S."/>
            <person name="Fitzgerald M."/>
            <person name="Haas B."/>
            <person name="Abouelleil A."/>
            <person name="Allen A.W."/>
            <person name="Alvarado L."/>
            <person name="Arachchi H.M."/>
            <person name="Berlin A.M."/>
            <person name="Chapman S.B."/>
            <person name="Gainer-Dewar J."/>
            <person name="Goldberg J."/>
            <person name="Griggs A."/>
            <person name="Gujja S."/>
            <person name="Hansen M."/>
            <person name="Howarth C."/>
            <person name="Imamovic A."/>
            <person name="Ireland A."/>
            <person name="Larimer J."/>
            <person name="McCowan C."/>
            <person name="Murphy C."/>
            <person name="Pearson M."/>
            <person name="Poon T.W."/>
            <person name="Priest M."/>
            <person name="Roberts A."/>
            <person name="Saif S."/>
            <person name="Shea T."/>
            <person name="Sisk P."/>
            <person name="Sykes S."/>
            <person name="Wortman J."/>
            <person name="Nusbaum C."/>
            <person name="Birren B."/>
        </authorList>
    </citation>
    <scope>NUCLEOTIDE SEQUENCE [LARGE SCALE GENOMIC DNA]</scope>
    <source>
        <strain evidence="6">FAR1</strain>
    </source>
</reference>
<keyword evidence="6" id="KW-1185">Reference proteome</keyword>
<evidence type="ECO:0000256" key="3">
    <source>
        <dbReference type="ARBA" id="ARBA00022737"/>
    </source>
</evidence>
<sequence length="396" mass="45643">MEYNPRQFVVAIVLLLFGSAARGFKFVCRELQTHCVLSDWNPKEEGYFVLKHIPASRRRVELHNLQISILEERFCEEMGRAGKGIYIESASQLTTISYPHACTIGKLSVRETKVNHIGFERNVHLWRIVLKRCPIRELPPSLTNLPNLKMIEVHSTNIDRIDMDLLCALRNAKSLIMKRNKLSQVVGNDNVKVCNTSLTELNLSRNQLRTINLRVFAPFVRLQELNLSRNKLVSLSGSLHNIALKYFDLSNNRLNEINMCSWTLLPIIRTFDVEHNNLRYVPRCVDRIENVLGIDFGNNKIVDPQIEQFTHFPRLQMLTYNHNRVVQVPLNESVYPASLKVISFYENPVNNSSIPEGTFERIVTSFGKYYINFQAANEFMPTTNSDTSDETTNSEK</sequence>
<keyword evidence="1" id="KW-0433">Leucine-rich repeat</keyword>
<feature type="chain" id="PRO_5008132995" description="Leucine rich immune protein (Coil-less)" evidence="4">
    <location>
        <begin position="24"/>
        <end position="396"/>
    </location>
</feature>
<evidence type="ECO:0000313" key="5">
    <source>
        <dbReference type="EnsemblMetazoa" id="AFAF012820-PA"/>
    </source>
</evidence>
<dbReference type="Pfam" id="PF13855">
    <property type="entry name" value="LRR_8"/>
    <property type="match status" value="1"/>
</dbReference>
<accession>A0A182QLW0</accession>
<dbReference type="AlphaFoldDB" id="A0A182QLW0"/>
<evidence type="ECO:0000313" key="6">
    <source>
        <dbReference type="Proteomes" id="UP000075886"/>
    </source>
</evidence>
<evidence type="ECO:0000256" key="1">
    <source>
        <dbReference type="ARBA" id="ARBA00022614"/>
    </source>
</evidence>
<keyword evidence="2 4" id="KW-0732">Signal</keyword>